<gene>
    <name evidence="5" type="ORF">R9X50_00777600</name>
</gene>
<dbReference type="Pfam" id="PF05615">
    <property type="entry name" value="THOC7"/>
    <property type="match status" value="1"/>
</dbReference>
<feature type="region of interest" description="Disordered" evidence="4">
    <location>
        <begin position="218"/>
        <end position="348"/>
    </location>
</feature>
<evidence type="ECO:0000313" key="5">
    <source>
        <dbReference type="EMBL" id="WPH04879.1"/>
    </source>
</evidence>
<dbReference type="GO" id="GO:0006397">
    <property type="term" value="P:mRNA processing"/>
    <property type="evidence" value="ECO:0007669"/>
    <property type="project" value="InterPro"/>
</dbReference>
<feature type="coiled-coil region" evidence="3">
    <location>
        <begin position="169"/>
        <end position="196"/>
    </location>
</feature>
<dbReference type="Proteomes" id="UP001303373">
    <property type="component" value="Chromosome 14"/>
</dbReference>
<evidence type="ECO:0000256" key="1">
    <source>
        <dbReference type="ARBA" id="ARBA00004123"/>
    </source>
</evidence>
<feature type="compositionally biased region" description="Polar residues" evidence="4">
    <location>
        <begin position="297"/>
        <end position="321"/>
    </location>
</feature>
<protein>
    <recommendedName>
        <fullName evidence="7">Tho complex subunit 7</fullName>
    </recommendedName>
</protein>
<keyword evidence="2" id="KW-0539">Nucleus</keyword>
<comment type="subcellular location">
    <subcellularLocation>
        <location evidence="1">Nucleus</location>
    </subcellularLocation>
</comment>
<evidence type="ECO:0000256" key="3">
    <source>
        <dbReference type="SAM" id="Coils"/>
    </source>
</evidence>
<evidence type="ECO:0000313" key="6">
    <source>
        <dbReference type="Proteomes" id="UP001303373"/>
    </source>
</evidence>
<dbReference type="GO" id="GO:0000445">
    <property type="term" value="C:THO complex part of transcription export complex"/>
    <property type="evidence" value="ECO:0007669"/>
    <property type="project" value="InterPro"/>
</dbReference>
<accession>A0AAQ3MAQ1</accession>
<evidence type="ECO:0000256" key="4">
    <source>
        <dbReference type="SAM" id="MobiDB-lite"/>
    </source>
</evidence>
<feature type="region of interest" description="Disordered" evidence="4">
    <location>
        <begin position="45"/>
        <end position="73"/>
    </location>
</feature>
<sequence>MATQSSHVYGFLPEQSQEDALHASRLLQVEERPFARVTKALLGKESLLRQSPKQLPSPPPEGEESESKGNASHEDGAFIRQKFREDILLDFAALESSILRIQLIQQSNERERERYAAEKAKILETSQAVRDNTVELHAHLAEAARVRELRKGYDELASKILNDRNLKSRDDSLAEIEKLEKEIEDLQQESGEFEGTWINRREQFDRVVEEGRLMMNLIKGIKDDPEGDTEADKDENMEDDDDDGKAETSATGTPANGGRTPAREIESETPLPESGDNEGTTPIRPTNRFLDVEDATRSNSRAASPSMSQSDVKMSESTQDATPRLLEAMEGIDDAAETTDVNDTMDES</sequence>
<evidence type="ECO:0008006" key="7">
    <source>
        <dbReference type="Google" id="ProtNLM"/>
    </source>
</evidence>
<organism evidence="5 6">
    <name type="scientific">Acrodontium crateriforme</name>
    <dbReference type="NCBI Taxonomy" id="150365"/>
    <lineage>
        <taxon>Eukaryota</taxon>
        <taxon>Fungi</taxon>
        <taxon>Dikarya</taxon>
        <taxon>Ascomycota</taxon>
        <taxon>Pezizomycotina</taxon>
        <taxon>Dothideomycetes</taxon>
        <taxon>Dothideomycetidae</taxon>
        <taxon>Mycosphaerellales</taxon>
        <taxon>Teratosphaeriaceae</taxon>
        <taxon>Acrodontium</taxon>
    </lineage>
</organism>
<keyword evidence="3" id="KW-0175">Coiled coil</keyword>
<dbReference type="InterPro" id="IPR008501">
    <property type="entry name" value="THOC7/Mft1"/>
</dbReference>
<keyword evidence="6" id="KW-1185">Reference proteome</keyword>
<reference evidence="5 6" key="1">
    <citation type="submission" date="2023-11" db="EMBL/GenBank/DDBJ databases">
        <title>An acidophilic fungus is an integral part of prey digestion in a carnivorous sundew plant.</title>
        <authorList>
            <person name="Tsai I.J."/>
        </authorList>
    </citation>
    <scope>NUCLEOTIDE SEQUENCE [LARGE SCALE GENOMIC DNA]</scope>
    <source>
        <strain evidence="5">169a</strain>
    </source>
</reference>
<dbReference type="AlphaFoldDB" id="A0AAQ3MAQ1"/>
<dbReference type="EMBL" id="CP138593">
    <property type="protein sequence ID" value="WPH04879.1"/>
    <property type="molecule type" value="Genomic_DNA"/>
</dbReference>
<evidence type="ECO:0000256" key="2">
    <source>
        <dbReference type="ARBA" id="ARBA00023242"/>
    </source>
</evidence>
<feature type="compositionally biased region" description="Acidic residues" evidence="4">
    <location>
        <begin position="225"/>
        <end position="244"/>
    </location>
</feature>
<proteinExistence type="predicted"/>
<name>A0AAQ3MAQ1_9PEZI</name>